<dbReference type="EMBL" id="UOFU01000245">
    <property type="protein sequence ID" value="VAX01957.1"/>
    <property type="molecule type" value="Genomic_DNA"/>
</dbReference>
<proteinExistence type="predicted"/>
<accession>A0A3B1BA99</accession>
<organism evidence="1">
    <name type="scientific">hydrothermal vent metagenome</name>
    <dbReference type="NCBI Taxonomy" id="652676"/>
    <lineage>
        <taxon>unclassified sequences</taxon>
        <taxon>metagenomes</taxon>
        <taxon>ecological metagenomes</taxon>
    </lineage>
</organism>
<protein>
    <submittedName>
        <fullName evidence="1">Uncharacterized protein</fullName>
    </submittedName>
</protein>
<sequence>MLALLFSTVFITGMARSYHQVISSCATSG</sequence>
<dbReference type="AlphaFoldDB" id="A0A3B1BA99"/>
<name>A0A3B1BA99_9ZZZZ</name>
<gene>
    <name evidence="1" type="ORF">MNBD_GAMMA20-391</name>
</gene>
<reference evidence="1" key="1">
    <citation type="submission" date="2018-06" db="EMBL/GenBank/DDBJ databases">
        <authorList>
            <person name="Zhirakovskaya E."/>
        </authorList>
    </citation>
    <scope>NUCLEOTIDE SEQUENCE</scope>
</reference>
<evidence type="ECO:0000313" key="1">
    <source>
        <dbReference type="EMBL" id="VAX01957.1"/>
    </source>
</evidence>